<dbReference type="PANTHER" id="PTHR21330:SF1">
    <property type="entry name" value="E3 SUMO-PROTEIN LIGASE NSE2"/>
    <property type="match status" value="1"/>
</dbReference>
<evidence type="ECO:0000313" key="12">
    <source>
        <dbReference type="EMBL" id="SPC94141.1"/>
    </source>
</evidence>
<dbReference type="Gene3D" id="3.30.40.10">
    <property type="entry name" value="Zinc/RING finger domain, C3HC4 (zinc finger)"/>
    <property type="match status" value="1"/>
</dbReference>
<evidence type="ECO:0000256" key="6">
    <source>
        <dbReference type="ARBA" id="ARBA00022771"/>
    </source>
</evidence>
<comment type="pathway">
    <text evidence="2">Protein modification; protein sumoylation.</text>
</comment>
<comment type="similarity">
    <text evidence="3">Belongs to the NSE2 family.</text>
</comment>
<keyword evidence="6 10" id="KW-0863">Zinc-finger</keyword>
<name>A0A2N9G4N0_FAGSY</name>
<evidence type="ECO:0000256" key="10">
    <source>
        <dbReference type="PROSITE-ProRule" id="PRU00452"/>
    </source>
</evidence>
<reference evidence="12" key="1">
    <citation type="submission" date="2018-02" db="EMBL/GenBank/DDBJ databases">
        <authorList>
            <person name="Cohen D.B."/>
            <person name="Kent A.D."/>
        </authorList>
    </citation>
    <scope>NUCLEOTIDE SEQUENCE</scope>
</reference>
<gene>
    <name evidence="12" type="ORF">FSB_LOCUS22023</name>
</gene>
<evidence type="ECO:0000256" key="7">
    <source>
        <dbReference type="ARBA" id="ARBA00022786"/>
    </source>
</evidence>
<dbReference type="GO" id="GO:0000724">
    <property type="term" value="P:double-strand break repair via homologous recombination"/>
    <property type="evidence" value="ECO:0007669"/>
    <property type="project" value="InterPro"/>
</dbReference>
<comment type="subcellular location">
    <subcellularLocation>
        <location evidence="1">Nucleus</location>
    </subcellularLocation>
</comment>
<organism evidence="12">
    <name type="scientific">Fagus sylvatica</name>
    <name type="common">Beechnut</name>
    <dbReference type="NCBI Taxonomy" id="28930"/>
    <lineage>
        <taxon>Eukaryota</taxon>
        <taxon>Viridiplantae</taxon>
        <taxon>Streptophyta</taxon>
        <taxon>Embryophyta</taxon>
        <taxon>Tracheophyta</taxon>
        <taxon>Spermatophyta</taxon>
        <taxon>Magnoliopsida</taxon>
        <taxon>eudicotyledons</taxon>
        <taxon>Gunneridae</taxon>
        <taxon>Pentapetalae</taxon>
        <taxon>rosids</taxon>
        <taxon>fabids</taxon>
        <taxon>Fagales</taxon>
        <taxon>Fagaceae</taxon>
        <taxon>Fagus</taxon>
    </lineage>
</organism>
<keyword evidence="4" id="KW-0808">Transferase</keyword>
<dbReference type="CDD" id="cd16651">
    <property type="entry name" value="SPL-RING_NSE2"/>
    <property type="match status" value="1"/>
</dbReference>
<dbReference type="GO" id="GO:0061665">
    <property type="term" value="F:SUMO ligase activity"/>
    <property type="evidence" value="ECO:0007669"/>
    <property type="project" value="TreeGrafter"/>
</dbReference>
<evidence type="ECO:0000256" key="2">
    <source>
        <dbReference type="ARBA" id="ARBA00004718"/>
    </source>
</evidence>
<accession>A0A2N9G4N0</accession>
<evidence type="ECO:0000256" key="5">
    <source>
        <dbReference type="ARBA" id="ARBA00022723"/>
    </source>
</evidence>
<evidence type="ECO:0000256" key="9">
    <source>
        <dbReference type="ARBA" id="ARBA00023242"/>
    </source>
</evidence>
<dbReference type="AlphaFoldDB" id="A0A2N9G4N0"/>
<proteinExistence type="inferred from homology"/>
<dbReference type="PROSITE" id="PS51044">
    <property type="entry name" value="ZF_SP_RING"/>
    <property type="match status" value="1"/>
</dbReference>
<evidence type="ECO:0000256" key="8">
    <source>
        <dbReference type="ARBA" id="ARBA00022833"/>
    </source>
</evidence>
<keyword evidence="7" id="KW-0833">Ubl conjugation pathway</keyword>
<sequence>MASTSASRSTGGVTSRIRTAASTLYSDNQSLIGEIRKALNMMKDVGVDLERDNQFQKVKELENAAVELLATHEQCTHFSSAVLSVGDRYQPGEESTDFKKLFDEETAKLKANSSSVPENNPMIRQFREAVWVARVEKIYSQGQIRSKLHGSGKGHLRKVDQNFLSLDCKREPWKARTISHGCCSLRLCSHFFLQKVHHAGQPMPGEEQDDIVMTSTQCNLLNVTCPLSGKPVTELAEPVRSVECKHIYDEKAITIFLRSNARARCPVAGCPKMLQVGKVVRDPLLLIEIDELRTLSKQSATTSVIEDCTEFDEDELD</sequence>
<dbReference type="InterPro" id="IPR004181">
    <property type="entry name" value="Znf_MIZ"/>
</dbReference>
<evidence type="ECO:0000256" key="4">
    <source>
        <dbReference type="ARBA" id="ARBA00022679"/>
    </source>
</evidence>
<evidence type="ECO:0000256" key="3">
    <source>
        <dbReference type="ARBA" id="ARBA00008212"/>
    </source>
</evidence>
<dbReference type="UniPathway" id="UPA00886"/>
<evidence type="ECO:0000256" key="1">
    <source>
        <dbReference type="ARBA" id="ARBA00004123"/>
    </source>
</evidence>
<keyword evidence="8" id="KW-0862">Zinc</keyword>
<keyword evidence="5" id="KW-0479">Metal-binding</keyword>
<keyword evidence="9" id="KW-0539">Nucleus</keyword>
<dbReference type="PANTHER" id="PTHR21330">
    <property type="entry name" value="E3 SUMO-PROTEIN LIGASE NSE2"/>
    <property type="match status" value="1"/>
</dbReference>
<dbReference type="GO" id="GO:0008270">
    <property type="term" value="F:zinc ion binding"/>
    <property type="evidence" value="ECO:0007669"/>
    <property type="project" value="UniProtKB-KW"/>
</dbReference>
<dbReference type="Pfam" id="PF11789">
    <property type="entry name" value="zf-Nse"/>
    <property type="match status" value="1"/>
</dbReference>
<protein>
    <recommendedName>
        <fullName evidence="11">SP-RING-type domain-containing protein</fullName>
    </recommendedName>
</protein>
<dbReference type="InterPro" id="IPR013083">
    <property type="entry name" value="Znf_RING/FYVE/PHD"/>
</dbReference>
<dbReference type="InterPro" id="IPR026846">
    <property type="entry name" value="Nse2(Mms21)"/>
</dbReference>
<dbReference type="EMBL" id="OIVN01001453">
    <property type="protein sequence ID" value="SPC94141.1"/>
    <property type="molecule type" value="Genomic_DNA"/>
</dbReference>
<dbReference type="GO" id="GO:0016925">
    <property type="term" value="P:protein sumoylation"/>
    <property type="evidence" value="ECO:0007669"/>
    <property type="project" value="UniProtKB-UniPathway"/>
</dbReference>
<feature type="domain" description="SP-RING-type" evidence="11">
    <location>
        <begin position="207"/>
        <end position="294"/>
    </location>
</feature>
<evidence type="ECO:0000259" key="11">
    <source>
        <dbReference type="PROSITE" id="PS51044"/>
    </source>
</evidence>
<dbReference type="SUPFAM" id="SSF57850">
    <property type="entry name" value="RING/U-box"/>
    <property type="match status" value="1"/>
</dbReference>
<dbReference type="GO" id="GO:0005634">
    <property type="term" value="C:nucleus"/>
    <property type="evidence" value="ECO:0007669"/>
    <property type="project" value="UniProtKB-SubCell"/>
</dbReference>
<dbReference type="GO" id="GO:0030915">
    <property type="term" value="C:Smc5-Smc6 complex"/>
    <property type="evidence" value="ECO:0007669"/>
    <property type="project" value="InterPro"/>
</dbReference>